<comment type="caution">
    <text evidence="1">The sequence shown here is derived from an EMBL/GenBank/DDBJ whole genome shotgun (WGS) entry which is preliminary data.</text>
</comment>
<dbReference type="OrthoDB" id="4190925at2"/>
<dbReference type="GO" id="GO:0016740">
    <property type="term" value="F:transferase activity"/>
    <property type="evidence" value="ECO:0007669"/>
    <property type="project" value="UniProtKB-KW"/>
</dbReference>
<accession>A0A372MBB6</accession>
<dbReference type="RefSeq" id="WP_128554271.1">
    <property type="nucleotide sequence ID" value="NZ_QUAK01000015.1"/>
</dbReference>
<evidence type="ECO:0000313" key="2">
    <source>
        <dbReference type="Proteomes" id="UP000263094"/>
    </source>
</evidence>
<organism evidence="1 2">
    <name type="scientific">Streptomyces triticagri</name>
    <dbReference type="NCBI Taxonomy" id="2293568"/>
    <lineage>
        <taxon>Bacteria</taxon>
        <taxon>Bacillati</taxon>
        <taxon>Actinomycetota</taxon>
        <taxon>Actinomycetes</taxon>
        <taxon>Kitasatosporales</taxon>
        <taxon>Streptomycetaceae</taxon>
        <taxon>Streptomyces</taxon>
    </lineage>
</organism>
<dbReference type="EMBL" id="QUAK01000015">
    <property type="protein sequence ID" value="RFU88232.1"/>
    <property type="molecule type" value="Genomic_DNA"/>
</dbReference>
<reference evidence="1 2" key="1">
    <citation type="submission" date="2018-08" db="EMBL/GenBank/DDBJ databases">
        <title>Isolation, diversity and antifungal activity of Actinobacteria from wheat.</title>
        <authorList>
            <person name="Han C."/>
        </authorList>
    </citation>
    <scope>NUCLEOTIDE SEQUENCE [LARGE SCALE GENOMIC DNA]</scope>
    <source>
        <strain evidence="1 2">NEAU-YY421</strain>
    </source>
</reference>
<evidence type="ECO:0000313" key="1">
    <source>
        <dbReference type="EMBL" id="RFU88232.1"/>
    </source>
</evidence>
<keyword evidence="1" id="KW-0808">Transferase</keyword>
<name>A0A372MBB6_9ACTN</name>
<sequence>MTSPDGLSLRRGPCPVGAVRFLRAASPGTADRFLITALDLDGRVVGRLDYRLCHGCRAGYVDAIAITGPWQGYGLGREAVTLMLGHAVAYRWSTSRRSLPGRRFFAAMAEETGVVFEGRAVRCTHLR</sequence>
<dbReference type="Gene3D" id="3.40.630.30">
    <property type="match status" value="1"/>
</dbReference>
<keyword evidence="2" id="KW-1185">Reference proteome</keyword>
<gene>
    <name evidence="1" type="ORF">DY218_02825</name>
</gene>
<proteinExistence type="predicted"/>
<dbReference type="SUPFAM" id="SSF55729">
    <property type="entry name" value="Acyl-CoA N-acyltransferases (Nat)"/>
    <property type="match status" value="1"/>
</dbReference>
<dbReference type="Proteomes" id="UP000263094">
    <property type="component" value="Unassembled WGS sequence"/>
</dbReference>
<protein>
    <submittedName>
        <fullName evidence="1">N-acetyltransferase</fullName>
    </submittedName>
</protein>
<dbReference type="AlphaFoldDB" id="A0A372MBB6"/>
<dbReference type="InterPro" id="IPR016181">
    <property type="entry name" value="Acyl_CoA_acyltransferase"/>
</dbReference>